<feature type="transmembrane region" description="Helical" evidence="5">
    <location>
        <begin position="148"/>
        <end position="170"/>
    </location>
</feature>
<keyword evidence="8" id="KW-1185">Reference proteome</keyword>
<evidence type="ECO:0000256" key="5">
    <source>
        <dbReference type="SAM" id="Phobius"/>
    </source>
</evidence>
<dbReference type="SUPFAM" id="SSF103473">
    <property type="entry name" value="MFS general substrate transporter"/>
    <property type="match status" value="1"/>
</dbReference>
<reference evidence="7 8" key="1">
    <citation type="submission" date="2020-07" db="EMBL/GenBank/DDBJ databases">
        <title>Genomic Encyclopedia of Type Strains, Phase IV (KMG-IV): sequencing the most valuable type-strain genomes for metagenomic binning, comparative biology and taxonomic classification.</title>
        <authorList>
            <person name="Goeker M."/>
        </authorList>
    </citation>
    <scope>NUCLEOTIDE SEQUENCE [LARGE SCALE GENOMIC DNA]</scope>
    <source>
        <strain evidence="7 8">DSM 45533</strain>
    </source>
</reference>
<feature type="domain" description="Major facilitator superfamily (MFS) profile" evidence="6">
    <location>
        <begin position="19"/>
        <end position="413"/>
    </location>
</feature>
<feature type="transmembrane region" description="Helical" evidence="5">
    <location>
        <begin position="15"/>
        <end position="41"/>
    </location>
</feature>
<gene>
    <name evidence="7" type="ORF">HNR30_003108</name>
</gene>
<evidence type="ECO:0000313" key="7">
    <source>
        <dbReference type="EMBL" id="MBA2891767.1"/>
    </source>
</evidence>
<keyword evidence="3 5" id="KW-1133">Transmembrane helix</keyword>
<feature type="transmembrane region" description="Helical" evidence="5">
    <location>
        <begin position="267"/>
        <end position="287"/>
    </location>
</feature>
<feature type="transmembrane region" description="Helical" evidence="5">
    <location>
        <begin position="176"/>
        <end position="196"/>
    </location>
</feature>
<dbReference type="PROSITE" id="PS50850">
    <property type="entry name" value="MFS"/>
    <property type="match status" value="1"/>
</dbReference>
<dbReference type="GO" id="GO:0005886">
    <property type="term" value="C:plasma membrane"/>
    <property type="evidence" value="ECO:0007669"/>
    <property type="project" value="UniProtKB-SubCell"/>
</dbReference>
<keyword evidence="4 5" id="KW-0472">Membrane</keyword>
<feature type="transmembrane region" description="Helical" evidence="5">
    <location>
        <begin position="114"/>
        <end position="136"/>
    </location>
</feature>
<dbReference type="PANTHER" id="PTHR23528:SF1">
    <property type="entry name" value="MAJOR FACILITATOR SUPERFAMILY (MFS) PROFILE DOMAIN-CONTAINING PROTEIN"/>
    <property type="match status" value="1"/>
</dbReference>
<dbReference type="Proteomes" id="UP000530928">
    <property type="component" value="Unassembled WGS sequence"/>
</dbReference>
<evidence type="ECO:0000256" key="3">
    <source>
        <dbReference type="ARBA" id="ARBA00022989"/>
    </source>
</evidence>
<feature type="transmembrane region" description="Helical" evidence="5">
    <location>
        <begin position="90"/>
        <end position="108"/>
    </location>
</feature>
<organism evidence="7 8">
    <name type="scientific">Nonomuraea soli</name>
    <dbReference type="NCBI Taxonomy" id="1032476"/>
    <lineage>
        <taxon>Bacteria</taxon>
        <taxon>Bacillati</taxon>
        <taxon>Actinomycetota</taxon>
        <taxon>Actinomycetes</taxon>
        <taxon>Streptosporangiales</taxon>
        <taxon>Streptosporangiaceae</taxon>
        <taxon>Nonomuraea</taxon>
    </lineage>
</organism>
<dbReference type="InterPro" id="IPR020846">
    <property type="entry name" value="MFS_dom"/>
</dbReference>
<dbReference type="Gene3D" id="1.20.1250.20">
    <property type="entry name" value="MFS general substrate transporter like domains"/>
    <property type="match status" value="2"/>
</dbReference>
<evidence type="ECO:0000259" key="6">
    <source>
        <dbReference type="PROSITE" id="PS50850"/>
    </source>
</evidence>
<comment type="subcellular location">
    <subcellularLocation>
        <location evidence="1">Cell membrane</location>
        <topology evidence="1">Multi-pass membrane protein</topology>
    </subcellularLocation>
</comment>
<dbReference type="EMBL" id="JACDUR010000003">
    <property type="protein sequence ID" value="MBA2891767.1"/>
    <property type="molecule type" value="Genomic_DNA"/>
</dbReference>
<evidence type="ECO:0000256" key="4">
    <source>
        <dbReference type="ARBA" id="ARBA00023136"/>
    </source>
</evidence>
<accession>A0A7W0CIY5</accession>
<feature type="transmembrane region" description="Helical" evidence="5">
    <location>
        <begin position="53"/>
        <end position="70"/>
    </location>
</feature>
<dbReference type="AlphaFoldDB" id="A0A7W0CIY5"/>
<feature type="transmembrane region" description="Helical" evidence="5">
    <location>
        <begin position="388"/>
        <end position="409"/>
    </location>
</feature>
<protein>
    <submittedName>
        <fullName evidence="7">MFS family permease</fullName>
    </submittedName>
</protein>
<dbReference type="RefSeq" id="WP_181610531.1">
    <property type="nucleotide sequence ID" value="NZ_BAABAM010000002.1"/>
</dbReference>
<keyword evidence="2 5" id="KW-0812">Transmembrane</keyword>
<dbReference type="PANTHER" id="PTHR23528">
    <property type="match status" value="1"/>
</dbReference>
<evidence type="ECO:0000256" key="2">
    <source>
        <dbReference type="ARBA" id="ARBA00022692"/>
    </source>
</evidence>
<dbReference type="InterPro" id="IPR036259">
    <property type="entry name" value="MFS_trans_sf"/>
</dbReference>
<name>A0A7W0CIY5_9ACTN</name>
<sequence>MTAVADIPGTRQRAWFLPLFLLSYLGVAFATLSAGGVSIPLRLAVLDPANKTQWLSMTAALGGIAVMAVTPPLGRLSDGSAGRFGIRRPYIVAGAVIGSAGMLFLSLAPSAPAIVAGWILTQVGFASASVALNALIADQVPSRIRARVAAAFGLATTLGPLFGSVMVSALPGQEPLWFLIPVVAVLVSNAGLVLVLRDIVRTERVRLDVRTLLASYWVDPRRHPNFAWAWLCRFLVTMSMVTVATYLLYYLIDVLGMSQQEAAEKFGLALGAFLAASAATTLVAAWISDRTGRRKTIVWTSAAFTGAGLAILLVAPTFGMVLVAIVIAGMGQGAYISVDVALMTEVLPADASAGKDLGVVALAYQLPQVLAPLMAAPLMAIGGDGPNYFAVYVVAAALSVLGALAVLPVKGVR</sequence>
<proteinExistence type="predicted"/>
<dbReference type="Pfam" id="PF07690">
    <property type="entry name" value="MFS_1"/>
    <property type="match status" value="2"/>
</dbReference>
<dbReference type="GO" id="GO:0022857">
    <property type="term" value="F:transmembrane transporter activity"/>
    <property type="evidence" value="ECO:0007669"/>
    <property type="project" value="InterPro"/>
</dbReference>
<evidence type="ECO:0000313" key="8">
    <source>
        <dbReference type="Proteomes" id="UP000530928"/>
    </source>
</evidence>
<comment type="caution">
    <text evidence="7">The sequence shown here is derived from an EMBL/GenBank/DDBJ whole genome shotgun (WGS) entry which is preliminary data.</text>
</comment>
<dbReference type="InterPro" id="IPR011701">
    <property type="entry name" value="MFS"/>
</dbReference>
<evidence type="ECO:0000256" key="1">
    <source>
        <dbReference type="ARBA" id="ARBA00004651"/>
    </source>
</evidence>
<feature type="transmembrane region" description="Helical" evidence="5">
    <location>
        <begin position="230"/>
        <end position="252"/>
    </location>
</feature>